<gene>
    <name evidence="2" type="ORF">P879_08107</name>
</gene>
<dbReference type="PANTHER" id="PTHR23122">
    <property type="entry name" value="MEMBRANE-ASSOCIATED GUANYLATE KINASE MAGUK"/>
    <property type="match status" value="1"/>
</dbReference>
<reference evidence="2 3" key="1">
    <citation type="submission" date="2019-07" db="EMBL/GenBank/DDBJ databases">
        <title>Annotation for the trematode Paragonimus westermani.</title>
        <authorList>
            <person name="Choi Y.-J."/>
        </authorList>
    </citation>
    <scope>NUCLEOTIDE SEQUENCE [LARGE SCALE GENOMIC DNA]</scope>
    <source>
        <strain evidence="2">180907_Pwestermani</strain>
    </source>
</reference>
<accession>A0A8T0DBK0</accession>
<evidence type="ECO:0000313" key="3">
    <source>
        <dbReference type="Proteomes" id="UP000699462"/>
    </source>
</evidence>
<dbReference type="InterPro" id="IPR036034">
    <property type="entry name" value="PDZ_sf"/>
</dbReference>
<comment type="caution">
    <text evidence="2">The sequence shown here is derived from an EMBL/GenBank/DDBJ whole genome shotgun (WGS) entry which is preliminary data.</text>
</comment>
<evidence type="ECO:0000313" key="2">
    <source>
        <dbReference type="EMBL" id="KAF8564736.1"/>
    </source>
</evidence>
<sequence>MGSNVLKTFEQVELLLSRPKHAPSSLNVKTVAIEVSLDNLCKYDPMQAYDHLRCRHYIPEADALVSLLAKPHVKSLLLCHDVIAKKAYVPVIPEIPYEVDEDCVNMKVVNLIKQQEPLGVTIKFSERHGAVSIARVMHGGAADRSG</sequence>
<evidence type="ECO:0000259" key="1">
    <source>
        <dbReference type="Pfam" id="PF02828"/>
    </source>
</evidence>
<dbReference type="EMBL" id="JTDF01007980">
    <property type="protein sequence ID" value="KAF8564736.1"/>
    <property type="molecule type" value="Genomic_DNA"/>
</dbReference>
<name>A0A8T0DBK0_9TREM</name>
<dbReference type="AlphaFoldDB" id="A0A8T0DBK0"/>
<dbReference type="Gene3D" id="1.10.287.650">
    <property type="entry name" value="L27 domain"/>
    <property type="match status" value="1"/>
</dbReference>
<dbReference type="InterPro" id="IPR036892">
    <property type="entry name" value="L27_dom_sf"/>
</dbReference>
<dbReference type="OrthoDB" id="6268115at2759"/>
<dbReference type="Pfam" id="PF02828">
    <property type="entry name" value="L27"/>
    <property type="match status" value="1"/>
</dbReference>
<dbReference type="InterPro" id="IPR014775">
    <property type="entry name" value="L27_C"/>
</dbReference>
<keyword evidence="3" id="KW-1185">Reference proteome</keyword>
<feature type="domain" description="L27" evidence="1">
    <location>
        <begin position="59"/>
        <end position="91"/>
    </location>
</feature>
<dbReference type="Gene3D" id="2.30.42.10">
    <property type="match status" value="1"/>
</dbReference>
<dbReference type="SUPFAM" id="SSF50156">
    <property type="entry name" value="PDZ domain-like"/>
    <property type="match status" value="1"/>
</dbReference>
<dbReference type="Proteomes" id="UP000699462">
    <property type="component" value="Unassembled WGS sequence"/>
</dbReference>
<dbReference type="SUPFAM" id="SSF101288">
    <property type="entry name" value="L27 domain"/>
    <property type="match status" value="1"/>
</dbReference>
<organism evidence="2 3">
    <name type="scientific">Paragonimus westermani</name>
    <dbReference type="NCBI Taxonomy" id="34504"/>
    <lineage>
        <taxon>Eukaryota</taxon>
        <taxon>Metazoa</taxon>
        <taxon>Spiralia</taxon>
        <taxon>Lophotrochozoa</taxon>
        <taxon>Platyhelminthes</taxon>
        <taxon>Trematoda</taxon>
        <taxon>Digenea</taxon>
        <taxon>Plagiorchiida</taxon>
        <taxon>Troglotremata</taxon>
        <taxon>Troglotrematidae</taxon>
        <taxon>Paragonimus</taxon>
    </lineage>
</organism>
<dbReference type="InterPro" id="IPR050716">
    <property type="entry name" value="MAGUK"/>
</dbReference>
<protein>
    <recommendedName>
        <fullName evidence="1">L27 domain-containing protein</fullName>
    </recommendedName>
</protein>
<proteinExistence type="predicted"/>